<evidence type="ECO:0000256" key="1">
    <source>
        <dbReference type="ARBA" id="ARBA00000085"/>
    </source>
</evidence>
<keyword evidence="9 21" id="KW-0418">Kinase</keyword>
<dbReference type="EMBL" id="SNZG01000039">
    <property type="protein sequence ID" value="TDR34381.1"/>
    <property type="molecule type" value="Genomic_DNA"/>
</dbReference>
<evidence type="ECO:0000256" key="10">
    <source>
        <dbReference type="ARBA" id="ARBA00022840"/>
    </source>
</evidence>
<accession>A0A8B4QE89</accession>
<proteinExistence type="predicted"/>
<feature type="transmembrane region" description="Helical" evidence="17">
    <location>
        <begin position="161"/>
        <end position="182"/>
    </location>
</feature>
<keyword evidence="5" id="KW-0597">Phosphoprotein</keyword>
<dbReference type="Gene3D" id="3.30.565.10">
    <property type="entry name" value="Histidine kinase-like ATPase, C-terminal domain"/>
    <property type="match status" value="1"/>
</dbReference>
<dbReference type="PROSITE" id="PS50885">
    <property type="entry name" value="HAMP"/>
    <property type="match status" value="1"/>
</dbReference>
<keyword evidence="14 17" id="KW-0472">Membrane</keyword>
<evidence type="ECO:0000256" key="7">
    <source>
        <dbReference type="ARBA" id="ARBA00022692"/>
    </source>
</evidence>
<dbReference type="Proteomes" id="UP000294641">
    <property type="component" value="Unassembled WGS sequence"/>
</dbReference>
<keyword evidence="7 17" id="KW-0812">Transmembrane</keyword>
<keyword evidence="6 20" id="KW-0808">Transferase</keyword>
<keyword evidence="12" id="KW-0902">Two-component regulatory system</keyword>
<comment type="subcellular location">
    <subcellularLocation>
        <location evidence="2">Cell membrane</location>
        <topology evidence="2">Multi-pass membrane protein</topology>
    </subcellularLocation>
</comment>
<dbReference type="SMART" id="SM00387">
    <property type="entry name" value="HATPase_c"/>
    <property type="match status" value="1"/>
</dbReference>
<dbReference type="InterPro" id="IPR050398">
    <property type="entry name" value="HssS/ArlS-like"/>
</dbReference>
<keyword evidence="23" id="KW-1185">Reference proteome</keyword>
<dbReference type="PANTHER" id="PTHR45528">
    <property type="entry name" value="SENSOR HISTIDINE KINASE CPXA"/>
    <property type="match status" value="1"/>
</dbReference>
<dbReference type="GO" id="GO:0005886">
    <property type="term" value="C:plasma membrane"/>
    <property type="evidence" value="ECO:0007669"/>
    <property type="project" value="UniProtKB-SubCell"/>
</dbReference>
<comment type="caution">
    <text evidence="20">The sequence shown here is derived from an EMBL/GenBank/DDBJ whole genome shotgun (WGS) entry which is preliminary data.</text>
</comment>
<comment type="function">
    <text evidence="15">Member of the two-component regulatory system HssS/HssR involved in intracellular heme homeostasis and tempering of staphylococcal virulence. HssS functions as a heme sensor histidine kinase which is autophosphorylated at a histidine residue and transfers its phosphate group to an aspartate residue of HssR. HssR/HssS activates the expression of hrtAB, an efflux pump, in response to extracellular heme, hemin, hemoglobin or blood.</text>
</comment>
<keyword evidence="13" id="KW-0843">Virulence</keyword>
<dbReference type="InterPro" id="IPR005467">
    <property type="entry name" value="His_kinase_dom"/>
</dbReference>
<dbReference type="SUPFAM" id="SSF55874">
    <property type="entry name" value="ATPase domain of HSP90 chaperone/DNA topoisomerase II/histidine kinase"/>
    <property type="match status" value="1"/>
</dbReference>
<evidence type="ECO:0000256" key="11">
    <source>
        <dbReference type="ARBA" id="ARBA00022989"/>
    </source>
</evidence>
<evidence type="ECO:0000256" key="3">
    <source>
        <dbReference type="ARBA" id="ARBA00012438"/>
    </source>
</evidence>
<dbReference type="SMART" id="SM00304">
    <property type="entry name" value="HAMP"/>
    <property type="match status" value="1"/>
</dbReference>
<name>A0A8B4QE89_9BACL</name>
<dbReference type="PANTHER" id="PTHR45528:SF11">
    <property type="entry name" value="HISTIDINE KINASE"/>
    <property type="match status" value="1"/>
</dbReference>
<dbReference type="GO" id="GO:0000155">
    <property type="term" value="F:phosphorelay sensor kinase activity"/>
    <property type="evidence" value="ECO:0007669"/>
    <property type="project" value="InterPro"/>
</dbReference>
<evidence type="ECO:0000259" key="18">
    <source>
        <dbReference type="PROSITE" id="PS50109"/>
    </source>
</evidence>
<dbReference type="FunFam" id="1.10.287.130:FF:000001">
    <property type="entry name" value="Two-component sensor histidine kinase"/>
    <property type="match status" value="1"/>
</dbReference>
<dbReference type="SUPFAM" id="SSF47384">
    <property type="entry name" value="Homodimeric domain of signal transducing histidine kinase"/>
    <property type="match status" value="1"/>
</dbReference>
<dbReference type="SUPFAM" id="SSF158472">
    <property type="entry name" value="HAMP domain-like"/>
    <property type="match status" value="1"/>
</dbReference>
<sequence length="463" mass="52376">MKSLYTKFVVYTVAIMIGSGLIAFVLSNVYYQSKLKPINDTKNTNIALDIAEFANRHPEVKLNEYLENTAAVGYQFYLVDEKFQVDKYGADFRQNNITKKEIQAVLDGHIYHGIRNFPQSTFVTGFFANELQNSIGVPLQHNGKNYALFIRPDISLLFGEMHILFGILFVLGFLLSIIFVFISTKYLVNPIRTLTTATQKLAHGNFEVQLDVSHRDEIGQLAKSFTHMADQLEKTEETRKEFISNVSHDIQSPLSNIKGYTNLLEKEDLSADQKSQYATIINGEIDRLSQLTKQLLLLTTLDQNKNLVHAVPVDIAAQIRELIRQHQWQIGEKGLMISYSLPEVSIVEGDATFFNTIFDNLITNAIKYNREGGQIDIELREQSDRVNIQFHDTGIGISPEQQEKIFNRFYRADTSRTHTVAGTGLGLSIVHSMVHLHNGSISVDSSLDEGTTFTISLPKTYKI</sequence>
<evidence type="ECO:0000256" key="12">
    <source>
        <dbReference type="ARBA" id="ARBA00023012"/>
    </source>
</evidence>
<evidence type="ECO:0000256" key="6">
    <source>
        <dbReference type="ARBA" id="ARBA00022679"/>
    </source>
</evidence>
<dbReference type="OrthoDB" id="9813151at2"/>
<evidence type="ECO:0000256" key="13">
    <source>
        <dbReference type="ARBA" id="ARBA00023026"/>
    </source>
</evidence>
<feature type="transmembrane region" description="Helical" evidence="17">
    <location>
        <begin position="9"/>
        <end position="31"/>
    </location>
</feature>
<dbReference type="AlphaFoldDB" id="A0A8B4QE89"/>
<protein>
    <recommendedName>
        <fullName evidence="16">Heme sensor protein HssS</fullName>
        <ecNumber evidence="3">2.7.13.3</ecNumber>
    </recommendedName>
</protein>
<keyword evidence="8" id="KW-0547">Nucleotide-binding</keyword>
<gene>
    <name evidence="20" type="primary">hssS</name>
    <name evidence="21" type="ORF">DFR61_13916</name>
    <name evidence="20" type="ORF">NCTC10597_02779</name>
</gene>
<evidence type="ECO:0000256" key="2">
    <source>
        <dbReference type="ARBA" id="ARBA00004651"/>
    </source>
</evidence>
<evidence type="ECO:0000256" key="9">
    <source>
        <dbReference type="ARBA" id="ARBA00022777"/>
    </source>
</evidence>
<feature type="domain" description="HAMP" evidence="19">
    <location>
        <begin position="185"/>
        <end position="237"/>
    </location>
</feature>
<evidence type="ECO:0000313" key="20">
    <source>
        <dbReference type="EMBL" id="STX10985.1"/>
    </source>
</evidence>
<dbReference type="Gene3D" id="1.10.287.130">
    <property type="match status" value="1"/>
</dbReference>
<dbReference type="CDD" id="cd06225">
    <property type="entry name" value="HAMP"/>
    <property type="match status" value="1"/>
</dbReference>
<dbReference type="InterPro" id="IPR004358">
    <property type="entry name" value="Sig_transdc_His_kin-like_C"/>
</dbReference>
<dbReference type="InterPro" id="IPR036097">
    <property type="entry name" value="HisK_dim/P_sf"/>
</dbReference>
<evidence type="ECO:0000259" key="19">
    <source>
        <dbReference type="PROSITE" id="PS50885"/>
    </source>
</evidence>
<reference evidence="21 23" key="2">
    <citation type="submission" date="2019-03" db="EMBL/GenBank/DDBJ databases">
        <title>Genomic Encyclopedia of Type Strains, Phase IV (KMG-IV): sequencing the most valuable type-strain genomes for metagenomic binning, comparative biology and taxonomic classification.</title>
        <authorList>
            <person name="Goeker M."/>
        </authorList>
    </citation>
    <scope>NUCLEOTIDE SEQUENCE [LARGE SCALE GENOMIC DNA]</scope>
    <source>
        <strain evidence="21 23">DSM 20580</strain>
    </source>
</reference>
<comment type="catalytic activity">
    <reaction evidence="1">
        <text>ATP + protein L-histidine = ADP + protein N-phospho-L-histidine.</text>
        <dbReference type="EC" id="2.7.13.3"/>
    </reaction>
</comment>
<dbReference type="Gene3D" id="6.10.340.10">
    <property type="match status" value="1"/>
</dbReference>
<dbReference type="Pfam" id="PF00672">
    <property type="entry name" value="HAMP"/>
    <property type="match status" value="1"/>
</dbReference>
<dbReference type="Proteomes" id="UP000254330">
    <property type="component" value="Unassembled WGS sequence"/>
</dbReference>
<dbReference type="RefSeq" id="WP_109350607.1">
    <property type="nucleotide sequence ID" value="NZ_BJUE01000045.1"/>
</dbReference>
<evidence type="ECO:0000256" key="5">
    <source>
        <dbReference type="ARBA" id="ARBA00022553"/>
    </source>
</evidence>
<reference evidence="20 22" key="1">
    <citation type="submission" date="2018-06" db="EMBL/GenBank/DDBJ databases">
        <authorList>
            <consortium name="Pathogen Informatics"/>
            <person name="Doyle S."/>
        </authorList>
    </citation>
    <scope>NUCLEOTIDE SEQUENCE [LARGE SCALE GENOMIC DNA]</scope>
    <source>
        <strain evidence="20 22">NCTC10597</strain>
    </source>
</reference>
<keyword evidence="10" id="KW-0067">ATP-binding</keyword>
<evidence type="ECO:0000256" key="15">
    <source>
        <dbReference type="ARBA" id="ARBA00037219"/>
    </source>
</evidence>
<evidence type="ECO:0000313" key="22">
    <source>
        <dbReference type="Proteomes" id="UP000254330"/>
    </source>
</evidence>
<dbReference type="InterPro" id="IPR003661">
    <property type="entry name" value="HisK_dim/P_dom"/>
</dbReference>
<dbReference type="Pfam" id="PF02518">
    <property type="entry name" value="HATPase_c"/>
    <property type="match status" value="1"/>
</dbReference>
<dbReference type="CDD" id="cd00075">
    <property type="entry name" value="HATPase"/>
    <property type="match status" value="1"/>
</dbReference>
<dbReference type="FunFam" id="3.30.565.10:FF:000006">
    <property type="entry name" value="Sensor histidine kinase WalK"/>
    <property type="match status" value="1"/>
</dbReference>
<organism evidence="20 22">
    <name type="scientific">Kurthia zopfii</name>
    <dbReference type="NCBI Taxonomy" id="1650"/>
    <lineage>
        <taxon>Bacteria</taxon>
        <taxon>Bacillati</taxon>
        <taxon>Bacillota</taxon>
        <taxon>Bacilli</taxon>
        <taxon>Bacillales</taxon>
        <taxon>Caryophanaceae</taxon>
        <taxon>Kurthia</taxon>
    </lineage>
</organism>
<feature type="domain" description="Histidine kinase" evidence="18">
    <location>
        <begin position="245"/>
        <end position="461"/>
    </location>
</feature>
<dbReference type="InterPro" id="IPR036890">
    <property type="entry name" value="HATPase_C_sf"/>
</dbReference>
<dbReference type="Pfam" id="PF00512">
    <property type="entry name" value="HisKA"/>
    <property type="match status" value="1"/>
</dbReference>
<evidence type="ECO:0000256" key="14">
    <source>
        <dbReference type="ARBA" id="ARBA00023136"/>
    </source>
</evidence>
<evidence type="ECO:0000313" key="21">
    <source>
        <dbReference type="EMBL" id="TDR34381.1"/>
    </source>
</evidence>
<evidence type="ECO:0000256" key="4">
    <source>
        <dbReference type="ARBA" id="ARBA00022475"/>
    </source>
</evidence>
<dbReference type="EMBL" id="UGNP01000001">
    <property type="protein sequence ID" value="STX10985.1"/>
    <property type="molecule type" value="Genomic_DNA"/>
</dbReference>
<evidence type="ECO:0000313" key="23">
    <source>
        <dbReference type="Proteomes" id="UP000294641"/>
    </source>
</evidence>
<evidence type="ECO:0000256" key="8">
    <source>
        <dbReference type="ARBA" id="ARBA00022741"/>
    </source>
</evidence>
<keyword evidence="4" id="KW-1003">Cell membrane</keyword>
<dbReference type="GO" id="GO:0005524">
    <property type="term" value="F:ATP binding"/>
    <property type="evidence" value="ECO:0007669"/>
    <property type="project" value="UniProtKB-KW"/>
</dbReference>
<dbReference type="InterPro" id="IPR003660">
    <property type="entry name" value="HAMP_dom"/>
</dbReference>
<keyword evidence="11 17" id="KW-1133">Transmembrane helix</keyword>
<evidence type="ECO:0000256" key="17">
    <source>
        <dbReference type="SAM" id="Phobius"/>
    </source>
</evidence>
<dbReference type="EC" id="2.7.13.3" evidence="3"/>
<evidence type="ECO:0000256" key="16">
    <source>
        <dbReference type="ARBA" id="ARBA00040841"/>
    </source>
</evidence>
<dbReference type="InterPro" id="IPR003594">
    <property type="entry name" value="HATPase_dom"/>
</dbReference>
<dbReference type="CDD" id="cd00082">
    <property type="entry name" value="HisKA"/>
    <property type="match status" value="1"/>
</dbReference>
<dbReference type="PROSITE" id="PS50109">
    <property type="entry name" value="HIS_KIN"/>
    <property type="match status" value="1"/>
</dbReference>
<dbReference type="SMART" id="SM00388">
    <property type="entry name" value="HisKA"/>
    <property type="match status" value="1"/>
</dbReference>
<dbReference type="PRINTS" id="PR00344">
    <property type="entry name" value="BCTRLSENSOR"/>
</dbReference>